<dbReference type="AlphaFoldDB" id="A0A177Y6E8"/>
<feature type="domain" description="ABC transporter" evidence="5">
    <location>
        <begin position="3"/>
        <end position="221"/>
    </location>
</feature>
<keyword evidence="3" id="KW-0547">Nucleotide-binding</keyword>
<accession>A0A177Y6E8</accession>
<evidence type="ECO:0000256" key="2">
    <source>
        <dbReference type="ARBA" id="ARBA00022448"/>
    </source>
</evidence>
<dbReference type="GO" id="GO:0055085">
    <property type="term" value="P:transmembrane transport"/>
    <property type="evidence" value="ECO:0007669"/>
    <property type="project" value="UniProtKB-ARBA"/>
</dbReference>
<dbReference type="Proteomes" id="UP000077519">
    <property type="component" value="Unassembled WGS sequence"/>
</dbReference>
<dbReference type="SMART" id="SM00382">
    <property type="entry name" value="AAA"/>
    <property type="match status" value="1"/>
</dbReference>
<reference evidence="6 7" key="1">
    <citation type="submission" date="2016-03" db="EMBL/GenBank/DDBJ databases">
        <title>Genome sequence of Rhodococcus kyotonensis KB10.</title>
        <authorList>
            <person name="Jeong H."/>
            <person name="Hong C.E."/>
            <person name="Jo S.H."/>
            <person name="Park J.M."/>
        </authorList>
    </citation>
    <scope>NUCLEOTIDE SEQUENCE [LARGE SCALE GENOMIC DNA]</scope>
    <source>
        <strain evidence="6 7">KB10</strain>
    </source>
</reference>
<sequence length="222" mass="23217">MSLDAVGITAGYAGTSNVLQDASLSVSAGEIVGLAGPSGSGKSTLARVLAMLLEPRAGTVTIDGSTVPGTGFGVPASMRRQVAMLFQSPRAATDPRMSLRSIIEQPAAIVGRKIVAHDLAARVGLTPDLLTRRPHQVSDGQLQRACVARALAQEPKYLICDEATAMLDAATTASIMHVIRNEAEETGMGVLLISHDTELLNALCTQEVHSMDGVDFQGRRAT</sequence>
<gene>
    <name evidence="6" type="ORF">A3K89_14470</name>
</gene>
<proteinExistence type="inferred from homology"/>
<evidence type="ECO:0000313" key="6">
    <source>
        <dbReference type="EMBL" id="OAK51076.1"/>
    </source>
</evidence>
<dbReference type="GO" id="GO:0016887">
    <property type="term" value="F:ATP hydrolysis activity"/>
    <property type="evidence" value="ECO:0007669"/>
    <property type="project" value="InterPro"/>
</dbReference>
<protein>
    <submittedName>
        <fullName evidence="6">ABC transporter</fullName>
    </submittedName>
</protein>
<name>A0A177Y6E8_9NOCA</name>
<evidence type="ECO:0000259" key="5">
    <source>
        <dbReference type="PROSITE" id="PS50893"/>
    </source>
</evidence>
<dbReference type="Pfam" id="PF00005">
    <property type="entry name" value="ABC_tran"/>
    <property type="match status" value="1"/>
</dbReference>
<keyword evidence="7" id="KW-1185">Reference proteome</keyword>
<dbReference type="InterPro" id="IPR003439">
    <property type="entry name" value="ABC_transporter-like_ATP-bd"/>
</dbReference>
<dbReference type="PANTHER" id="PTHR43776:SF7">
    <property type="entry name" value="D,D-DIPEPTIDE TRANSPORT ATP-BINDING PROTEIN DDPF-RELATED"/>
    <property type="match status" value="1"/>
</dbReference>
<keyword evidence="2" id="KW-0813">Transport</keyword>
<comment type="similarity">
    <text evidence="1">Belongs to the ABC transporter superfamily.</text>
</comment>
<dbReference type="InterPro" id="IPR027417">
    <property type="entry name" value="P-loop_NTPase"/>
</dbReference>
<dbReference type="InterPro" id="IPR003593">
    <property type="entry name" value="AAA+_ATPase"/>
</dbReference>
<evidence type="ECO:0000313" key="7">
    <source>
        <dbReference type="Proteomes" id="UP000077519"/>
    </source>
</evidence>
<dbReference type="PANTHER" id="PTHR43776">
    <property type="entry name" value="TRANSPORT ATP-BINDING PROTEIN"/>
    <property type="match status" value="1"/>
</dbReference>
<dbReference type="EMBL" id="LVHI01000041">
    <property type="protein sequence ID" value="OAK51076.1"/>
    <property type="molecule type" value="Genomic_DNA"/>
</dbReference>
<comment type="caution">
    <text evidence="6">The sequence shown here is derived from an EMBL/GenBank/DDBJ whole genome shotgun (WGS) entry which is preliminary data.</text>
</comment>
<keyword evidence="4" id="KW-0067">ATP-binding</keyword>
<organism evidence="6 7">
    <name type="scientific">Rhodococcoides kyotonense</name>
    <dbReference type="NCBI Taxonomy" id="398843"/>
    <lineage>
        <taxon>Bacteria</taxon>
        <taxon>Bacillati</taxon>
        <taxon>Actinomycetota</taxon>
        <taxon>Actinomycetes</taxon>
        <taxon>Mycobacteriales</taxon>
        <taxon>Nocardiaceae</taxon>
        <taxon>Rhodococcoides</taxon>
    </lineage>
</organism>
<dbReference type="PROSITE" id="PS50893">
    <property type="entry name" value="ABC_TRANSPORTER_2"/>
    <property type="match status" value="1"/>
</dbReference>
<evidence type="ECO:0000256" key="1">
    <source>
        <dbReference type="ARBA" id="ARBA00005417"/>
    </source>
</evidence>
<dbReference type="RefSeq" id="WP_068432443.1">
    <property type="nucleotide sequence ID" value="NZ_LVHI01000041.1"/>
</dbReference>
<dbReference type="GO" id="GO:0005524">
    <property type="term" value="F:ATP binding"/>
    <property type="evidence" value="ECO:0007669"/>
    <property type="project" value="UniProtKB-KW"/>
</dbReference>
<dbReference type="Gene3D" id="3.40.50.300">
    <property type="entry name" value="P-loop containing nucleotide triphosphate hydrolases"/>
    <property type="match status" value="1"/>
</dbReference>
<dbReference type="InterPro" id="IPR050319">
    <property type="entry name" value="ABC_transp_ATP-bind"/>
</dbReference>
<dbReference type="SUPFAM" id="SSF52540">
    <property type="entry name" value="P-loop containing nucleoside triphosphate hydrolases"/>
    <property type="match status" value="1"/>
</dbReference>
<evidence type="ECO:0000256" key="3">
    <source>
        <dbReference type="ARBA" id="ARBA00022741"/>
    </source>
</evidence>
<evidence type="ECO:0000256" key="4">
    <source>
        <dbReference type="ARBA" id="ARBA00022840"/>
    </source>
</evidence>